<evidence type="ECO:0000259" key="8">
    <source>
        <dbReference type="PROSITE" id="PS50158"/>
    </source>
</evidence>
<gene>
    <name evidence="10" type="ORF">QBC47DRAFT_7518</name>
</gene>
<dbReference type="PANTHER" id="PTHR15439">
    <property type="entry name" value="RETINOBLASTOMA-BINDING PROTEIN 6"/>
    <property type="match status" value="1"/>
</dbReference>
<feature type="compositionally biased region" description="Basic and acidic residues" evidence="7">
    <location>
        <begin position="378"/>
        <end position="387"/>
    </location>
</feature>
<evidence type="ECO:0000256" key="3">
    <source>
        <dbReference type="ARBA" id="ARBA00022771"/>
    </source>
</evidence>
<dbReference type="CDD" id="cd16620">
    <property type="entry name" value="vRING-HC-C4C4_RBBP6"/>
    <property type="match status" value="1"/>
</dbReference>
<dbReference type="GO" id="GO:0008270">
    <property type="term" value="F:zinc ion binding"/>
    <property type="evidence" value="ECO:0007669"/>
    <property type="project" value="UniProtKB-KW"/>
</dbReference>
<accession>A0AAJ0BLQ6</accession>
<evidence type="ECO:0000313" key="10">
    <source>
        <dbReference type="EMBL" id="KAK1760516.1"/>
    </source>
</evidence>
<name>A0AAJ0BLQ6_9PEZI</name>
<evidence type="ECO:0000256" key="7">
    <source>
        <dbReference type="SAM" id="MobiDB-lite"/>
    </source>
</evidence>
<feature type="compositionally biased region" description="Low complexity" evidence="7">
    <location>
        <begin position="567"/>
        <end position="577"/>
    </location>
</feature>
<evidence type="ECO:0000256" key="6">
    <source>
        <dbReference type="PROSITE-ProRule" id="PRU00047"/>
    </source>
</evidence>
<comment type="caution">
    <text evidence="10">The sequence shown here is derived from an EMBL/GenBank/DDBJ whole genome shotgun (WGS) entry which is preliminary data.</text>
</comment>
<dbReference type="EMBL" id="MU839827">
    <property type="protein sequence ID" value="KAK1760516.1"/>
    <property type="molecule type" value="Genomic_DNA"/>
</dbReference>
<proteinExistence type="predicted"/>
<feature type="domain" description="DWNN" evidence="9">
    <location>
        <begin position="5"/>
        <end position="79"/>
    </location>
</feature>
<dbReference type="GO" id="GO:0003676">
    <property type="term" value="F:nucleic acid binding"/>
    <property type="evidence" value="ECO:0007669"/>
    <property type="project" value="InterPro"/>
</dbReference>
<dbReference type="Pfam" id="PF08783">
    <property type="entry name" value="DWNN"/>
    <property type="match status" value="1"/>
</dbReference>
<evidence type="ECO:0000256" key="1">
    <source>
        <dbReference type="ARBA" id="ARBA00004123"/>
    </source>
</evidence>
<dbReference type="GO" id="GO:0005634">
    <property type="term" value="C:nucleus"/>
    <property type="evidence" value="ECO:0007669"/>
    <property type="project" value="UniProtKB-SubCell"/>
</dbReference>
<dbReference type="AlphaFoldDB" id="A0AAJ0BLQ6"/>
<dbReference type="GO" id="GO:0016567">
    <property type="term" value="P:protein ubiquitination"/>
    <property type="evidence" value="ECO:0007669"/>
    <property type="project" value="InterPro"/>
</dbReference>
<keyword evidence="11" id="KW-1185">Reference proteome</keyword>
<comment type="subcellular location">
    <subcellularLocation>
        <location evidence="1">Nucleus</location>
    </subcellularLocation>
</comment>
<dbReference type="PROSITE" id="PS51282">
    <property type="entry name" value="DWNN"/>
    <property type="match status" value="1"/>
</dbReference>
<dbReference type="Gene3D" id="4.10.60.10">
    <property type="entry name" value="Zinc finger, CCHC-type"/>
    <property type="match status" value="1"/>
</dbReference>
<keyword evidence="2" id="KW-0479">Metal-binding</keyword>
<sequence>MASSVFFKFKSQKEPTRVEFDGTGISVFELKREIILRSGLGDGTDFDLVICADEAMKEPYEDDTEIIPRSTTVIARRMPPRIPGRGGAARYVSGKMPIHAKNSSRREQIAKPLLKAPSQTILPLSNAMTEEEKMAAVFQAQTENFVAREEEMATQQYVSKGGPKKPANVPDHDPPQGYICYRCGEKGHWIQLCPTNDNPEYDNRPRVKRTTGIPKSFLKTVDKAAVLGQNSDGDESKAPAGIMVNPDGEWVIAEPDKASWEQFQAKAKSNASRKTNLEGDKEVQERGLECPIDKKMFVDPMKTPCCEKTYCNDCITNALIESDFVCPACKTEGVLLDDLQPDSDAVDKIKDFLSEKKTNAESPKSPEAKSPIPSNDDASGKQEEKAKSRSASPAGTGKNISQVSQPSLTTTATPATPQSGPGTPDSQGQGADKKRKRNADDQQDNPKIPKAPKAMQKQLGTEDFGMGGMPGMGMGMGGMGMGMGMPMMFPNMPMMFPNSGMGMANMNPMNQMGMGMGMMNPMMAGGYPPFGNFNGGMQNPNNWGGYMQQGGGQDMSGGAMGMGNAGPSGMNMNRMNNGGAGAGGFNAQQPQQQQYNAGGGPGFKNFSHQPADEDDAYFRKPVNPHRHQNRQRRVRPSDVREL</sequence>
<feature type="domain" description="CCHC-type" evidence="8">
    <location>
        <begin position="180"/>
        <end position="194"/>
    </location>
</feature>
<organism evidence="10 11">
    <name type="scientific">Echria macrotheca</name>
    <dbReference type="NCBI Taxonomy" id="438768"/>
    <lineage>
        <taxon>Eukaryota</taxon>
        <taxon>Fungi</taxon>
        <taxon>Dikarya</taxon>
        <taxon>Ascomycota</taxon>
        <taxon>Pezizomycotina</taxon>
        <taxon>Sordariomycetes</taxon>
        <taxon>Sordariomycetidae</taxon>
        <taxon>Sordariales</taxon>
        <taxon>Schizotheciaceae</taxon>
        <taxon>Echria</taxon>
    </lineage>
</organism>
<feature type="region of interest" description="Disordered" evidence="7">
    <location>
        <begin position="354"/>
        <end position="457"/>
    </location>
</feature>
<dbReference type="InterPro" id="IPR025829">
    <property type="entry name" value="Zn_knuckle_CX2CX3GHX4C"/>
</dbReference>
<dbReference type="InterPro" id="IPR033489">
    <property type="entry name" value="RBBP6"/>
</dbReference>
<dbReference type="Gene3D" id="3.30.40.10">
    <property type="entry name" value="Zinc/RING finger domain, C3HC4 (zinc finger)"/>
    <property type="match status" value="1"/>
</dbReference>
<dbReference type="Proteomes" id="UP001239445">
    <property type="component" value="Unassembled WGS sequence"/>
</dbReference>
<dbReference type="GO" id="GO:0006511">
    <property type="term" value="P:ubiquitin-dependent protein catabolic process"/>
    <property type="evidence" value="ECO:0007669"/>
    <property type="project" value="TreeGrafter"/>
</dbReference>
<dbReference type="InterPro" id="IPR014891">
    <property type="entry name" value="DWNN_domain"/>
</dbReference>
<dbReference type="Pfam" id="PF13696">
    <property type="entry name" value="zf-CCHC_2"/>
    <property type="match status" value="1"/>
</dbReference>
<feature type="compositionally biased region" description="Basic residues" evidence="7">
    <location>
        <begin position="622"/>
        <end position="634"/>
    </location>
</feature>
<evidence type="ECO:0000256" key="4">
    <source>
        <dbReference type="ARBA" id="ARBA00022833"/>
    </source>
</evidence>
<feature type="compositionally biased region" description="Low complexity" evidence="7">
    <location>
        <begin position="405"/>
        <end position="424"/>
    </location>
</feature>
<evidence type="ECO:0000313" key="11">
    <source>
        <dbReference type="Proteomes" id="UP001239445"/>
    </source>
</evidence>
<evidence type="ECO:0000256" key="2">
    <source>
        <dbReference type="ARBA" id="ARBA00022723"/>
    </source>
</evidence>
<keyword evidence="5" id="KW-0539">Nucleus</keyword>
<dbReference type="InterPro" id="IPR036875">
    <property type="entry name" value="Znf_CCHC_sf"/>
</dbReference>
<evidence type="ECO:0000256" key="5">
    <source>
        <dbReference type="ARBA" id="ARBA00023242"/>
    </source>
</evidence>
<dbReference type="GO" id="GO:0006397">
    <property type="term" value="P:mRNA processing"/>
    <property type="evidence" value="ECO:0007669"/>
    <property type="project" value="InterPro"/>
</dbReference>
<dbReference type="SMART" id="SM01180">
    <property type="entry name" value="DWNN"/>
    <property type="match status" value="1"/>
</dbReference>
<reference evidence="10" key="1">
    <citation type="submission" date="2023-06" db="EMBL/GenBank/DDBJ databases">
        <title>Genome-scale phylogeny and comparative genomics of the fungal order Sordariales.</title>
        <authorList>
            <consortium name="Lawrence Berkeley National Laboratory"/>
            <person name="Hensen N."/>
            <person name="Bonometti L."/>
            <person name="Westerberg I."/>
            <person name="Brannstrom I.O."/>
            <person name="Guillou S."/>
            <person name="Cros-Aarteil S."/>
            <person name="Calhoun S."/>
            <person name="Haridas S."/>
            <person name="Kuo A."/>
            <person name="Mondo S."/>
            <person name="Pangilinan J."/>
            <person name="Riley R."/>
            <person name="Labutti K."/>
            <person name="Andreopoulos B."/>
            <person name="Lipzen A."/>
            <person name="Chen C."/>
            <person name="Yanf M."/>
            <person name="Daum C."/>
            <person name="Ng V."/>
            <person name="Clum A."/>
            <person name="Steindorff A."/>
            <person name="Ohm R."/>
            <person name="Martin F."/>
            <person name="Silar P."/>
            <person name="Natvig D."/>
            <person name="Lalanne C."/>
            <person name="Gautier V."/>
            <person name="Ament-Velasquez S.L."/>
            <person name="Kruys A."/>
            <person name="Hutchinson M.I."/>
            <person name="Powell A.J."/>
            <person name="Barry K."/>
            <person name="Miller A.N."/>
            <person name="Grigoriev I.V."/>
            <person name="Debuchy R."/>
            <person name="Gladieux P."/>
            <person name="Thoren M.H."/>
            <person name="Johannesson H."/>
        </authorList>
    </citation>
    <scope>NUCLEOTIDE SEQUENCE</scope>
    <source>
        <strain evidence="10">PSN4</strain>
    </source>
</reference>
<dbReference type="SUPFAM" id="SSF57850">
    <property type="entry name" value="RING/U-box"/>
    <property type="match status" value="1"/>
</dbReference>
<dbReference type="PROSITE" id="PS50158">
    <property type="entry name" value="ZF_CCHC"/>
    <property type="match status" value="1"/>
</dbReference>
<feature type="compositionally biased region" description="Polar residues" evidence="7">
    <location>
        <begin position="389"/>
        <end position="404"/>
    </location>
</feature>
<feature type="region of interest" description="Disordered" evidence="7">
    <location>
        <begin position="562"/>
        <end position="642"/>
    </location>
</feature>
<dbReference type="Gene3D" id="3.10.20.90">
    <property type="entry name" value="Phosphatidylinositol 3-kinase Catalytic Subunit, Chain A, domain 1"/>
    <property type="match status" value="1"/>
</dbReference>
<dbReference type="SUPFAM" id="SSF57756">
    <property type="entry name" value="Retrovirus zinc finger-like domains"/>
    <property type="match status" value="1"/>
</dbReference>
<evidence type="ECO:0000259" key="9">
    <source>
        <dbReference type="PROSITE" id="PS51282"/>
    </source>
</evidence>
<dbReference type="GO" id="GO:0061630">
    <property type="term" value="F:ubiquitin protein ligase activity"/>
    <property type="evidence" value="ECO:0007669"/>
    <property type="project" value="InterPro"/>
</dbReference>
<dbReference type="InterPro" id="IPR013083">
    <property type="entry name" value="Znf_RING/FYVE/PHD"/>
</dbReference>
<keyword evidence="4" id="KW-0862">Zinc</keyword>
<protein>
    <submittedName>
        <fullName evidence="10">DWNN domain-containing protein</fullName>
    </submittedName>
</protein>
<feature type="compositionally biased region" description="Basic and acidic residues" evidence="7">
    <location>
        <begin position="354"/>
        <end position="367"/>
    </location>
</feature>
<dbReference type="InterPro" id="IPR001878">
    <property type="entry name" value="Znf_CCHC"/>
</dbReference>
<keyword evidence="3 6" id="KW-0863">Zinc-finger</keyword>
<dbReference type="PANTHER" id="PTHR15439:SF0">
    <property type="entry name" value="CELL DIVISION CYCLE AND APOPTOSIS REGULATOR PROTEIN 1-RELATED"/>
    <property type="match status" value="1"/>
</dbReference>
<feature type="compositionally biased region" description="Low complexity" evidence="7">
    <location>
        <begin position="585"/>
        <end position="596"/>
    </location>
</feature>
<dbReference type="SMART" id="SM00343">
    <property type="entry name" value="ZnF_C2HC"/>
    <property type="match status" value="1"/>
</dbReference>